<keyword evidence="5" id="KW-0274">FAD</keyword>
<dbReference type="GO" id="GO:0001735">
    <property type="term" value="F:prenylcysteine oxidase activity"/>
    <property type="evidence" value="ECO:0007669"/>
    <property type="project" value="InterPro"/>
</dbReference>
<comment type="cofactor">
    <cofactor evidence="1">
        <name>FAD</name>
        <dbReference type="ChEBI" id="CHEBI:57692"/>
    </cofactor>
</comment>
<protein>
    <recommendedName>
        <fullName evidence="9">Prenylcysteine lyase domain-containing protein</fullName>
    </recommendedName>
</protein>
<feature type="chain" id="PRO_5006867534" description="Prenylcysteine lyase domain-containing protein" evidence="8">
    <location>
        <begin position="26"/>
        <end position="513"/>
    </location>
</feature>
<keyword evidence="7" id="KW-0325">Glycoprotein</keyword>
<dbReference type="Pfam" id="PF13450">
    <property type="entry name" value="NAD_binding_8"/>
    <property type="match status" value="1"/>
</dbReference>
<gene>
    <name evidence="10" type="ORF">PPERSA_08344</name>
</gene>
<evidence type="ECO:0000256" key="3">
    <source>
        <dbReference type="ARBA" id="ARBA00022630"/>
    </source>
</evidence>
<dbReference type="PANTHER" id="PTHR15944">
    <property type="entry name" value="FARNESYLCYSTEINE LYASE"/>
    <property type="match status" value="1"/>
</dbReference>
<dbReference type="InterPro" id="IPR017046">
    <property type="entry name" value="Prenylcysteine_Oxase1"/>
</dbReference>
<dbReference type="OrthoDB" id="437369at2759"/>
<keyword evidence="4 8" id="KW-0732">Signal</keyword>
<keyword evidence="11" id="KW-1185">Reference proteome</keyword>
<evidence type="ECO:0000313" key="10">
    <source>
        <dbReference type="EMBL" id="KRX04129.1"/>
    </source>
</evidence>
<evidence type="ECO:0000256" key="1">
    <source>
        <dbReference type="ARBA" id="ARBA00001974"/>
    </source>
</evidence>
<comment type="similarity">
    <text evidence="2">Belongs to the prenylcysteine oxidase family.</text>
</comment>
<feature type="signal peptide" evidence="8">
    <location>
        <begin position="1"/>
        <end position="25"/>
    </location>
</feature>
<feature type="domain" description="Prenylcysteine lyase" evidence="9">
    <location>
        <begin position="132"/>
        <end position="475"/>
    </location>
</feature>
<comment type="caution">
    <text evidence="10">The sequence shown here is derived from an EMBL/GenBank/DDBJ whole genome shotgun (WGS) entry which is preliminary data.</text>
</comment>
<dbReference type="SUPFAM" id="SSF51905">
    <property type="entry name" value="FAD/NAD(P)-binding domain"/>
    <property type="match status" value="1"/>
</dbReference>
<organism evidence="10 11">
    <name type="scientific">Pseudocohnilembus persalinus</name>
    <name type="common">Ciliate</name>
    <dbReference type="NCBI Taxonomy" id="266149"/>
    <lineage>
        <taxon>Eukaryota</taxon>
        <taxon>Sar</taxon>
        <taxon>Alveolata</taxon>
        <taxon>Ciliophora</taxon>
        <taxon>Intramacronucleata</taxon>
        <taxon>Oligohymenophorea</taxon>
        <taxon>Scuticociliatia</taxon>
        <taxon>Philasterida</taxon>
        <taxon>Pseudocohnilembidae</taxon>
        <taxon>Pseudocohnilembus</taxon>
    </lineage>
</organism>
<evidence type="ECO:0000256" key="2">
    <source>
        <dbReference type="ARBA" id="ARBA00009967"/>
    </source>
</evidence>
<name>A0A0V0QPR0_PSEPJ</name>
<dbReference type="EMBL" id="LDAU01000121">
    <property type="protein sequence ID" value="KRX04129.1"/>
    <property type="molecule type" value="Genomic_DNA"/>
</dbReference>
<keyword evidence="6" id="KW-0560">Oxidoreductase</keyword>
<accession>A0A0V0QPR0</accession>
<dbReference type="AlphaFoldDB" id="A0A0V0QPR0"/>
<evidence type="ECO:0000256" key="5">
    <source>
        <dbReference type="ARBA" id="ARBA00022827"/>
    </source>
</evidence>
<evidence type="ECO:0000256" key="4">
    <source>
        <dbReference type="ARBA" id="ARBA00022729"/>
    </source>
</evidence>
<reference evidence="10 11" key="1">
    <citation type="journal article" date="2015" name="Sci. Rep.">
        <title>Genome of the facultative scuticociliatosis pathogen Pseudocohnilembus persalinus provides insight into its virulence through horizontal gene transfer.</title>
        <authorList>
            <person name="Xiong J."/>
            <person name="Wang G."/>
            <person name="Cheng J."/>
            <person name="Tian M."/>
            <person name="Pan X."/>
            <person name="Warren A."/>
            <person name="Jiang C."/>
            <person name="Yuan D."/>
            <person name="Miao W."/>
        </authorList>
    </citation>
    <scope>NUCLEOTIDE SEQUENCE [LARGE SCALE GENOMIC DNA]</scope>
    <source>
        <strain evidence="10">36N120E</strain>
    </source>
</reference>
<evidence type="ECO:0000256" key="6">
    <source>
        <dbReference type="ARBA" id="ARBA00023002"/>
    </source>
</evidence>
<evidence type="ECO:0000259" key="9">
    <source>
        <dbReference type="Pfam" id="PF07156"/>
    </source>
</evidence>
<dbReference type="Gene3D" id="3.50.50.60">
    <property type="entry name" value="FAD/NAD(P)-binding domain"/>
    <property type="match status" value="1"/>
</dbReference>
<evidence type="ECO:0000313" key="11">
    <source>
        <dbReference type="Proteomes" id="UP000054937"/>
    </source>
</evidence>
<keyword evidence="3" id="KW-0285">Flavoprotein</keyword>
<dbReference type="Pfam" id="PF07156">
    <property type="entry name" value="Prenylcys_lyase"/>
    <property type="match status" value="1"/>
</dbReference>
<dbReference type="PANTHER" id="PTHR15944:SF0">
    <property type="entry name" value="PRENYLCYSTEINE LYASE DOMAIN-CONTAINING PROTEIN"/>
    <property type="match status" value="1"/>
</dbReference>
<sequence>MNNRSIINLILLVLSLFMITCKKEASPKRPRIAIIGSGIGGASVAYNLEKTFQDLKITTFERSNRIGGRTQSIDLAGRKKELGADFIISDNFYVKELADELRLHLVEQQQQRDFGILKGGEFRFIGGVYGKFVDFLRMFWRYGTGFVRFLVNQLGQIRRFKKIYIFQEQGEFFETVEEFLEVVGQYGMFNMTAEQVFLEELGSGQLFADEVLDSVLSNFYNQNYNVNGFAGMLAAAGLQGEPKQIKEGTNAIADNLFKYKLRRTDLRLESEVQQIIYDEEKEVYHIKYYDHKNKEVLFENDYDAVIMAAPIESSKITFSKNINYEPENRKTQTIYKYIVASKGLNPEVFNLKEENQIPSSFMSPDRLFGKISVLGTFCQNCYSEKNDTNIYVFTGREELTEKEIQLLFNNNKYELILEDIKDFPYPDLADSIGKKLPAIVINQGLYYLNSMEFAASCMELEVISGVNIVNMIKNKQGLEWALKEDVERKNSNFLPTWASIPAPCDQKSHALPR</sequence>
<dbReference type="OMA" id="SIGIWDG"/>
<dbReference type="InterPro" id="IPR036188">
    <property type="entry name" value="FAD/NAD-bd_sf"/>
</dbReference>
<dbReference type="Proteomes" id="UP000054937">
    <property type="component" value="Unassembled WGS sequence"/>
</dbReference>
<evidence type="ECO:0000256" key="8">
    <source>
        <dbReference type="SAM" id="SignalP"/>
    </source>
</evidence>
<proteinExistence type="inferred from homology"/>
<dbReference type="GO" id="GO:0030328">
    <property type="term" value="P:prenylcysteine catabolic process"/>
    <property type="evidence" value="ECO:0007669"/>
    <property type="project" value="InterPro"/>
</dbReference>
<evidence type="ECO:0000256" key="7">
    <source>
        <dbReference type="ARBA" id="ARBA00023180"/>
    </source>
</evidence>
<dbReference type="InParanoid" id="A0A0V0QPR0"/>
<dbReference type="InterPro" id="IPR010795">
    <property type="entry name" value="Prenylcys_lyase"/>
</dbReference>
<dbReference type="GO" id="GO:0030327">
    <property type="term" value="P:prenylated protein catabolic process"/>
    <property type="evidence" value="ECO:0007669"/>
    <property type="project" value="TreeGrafter"/>
</dbReference>